<organism evidence="7 8">
    <name type="scientific">BD1-7 clade bacterium</name>
    <dbReference type="NCBI Taxonomy" id="2029982"/>
    <lineage>
        <taxon>Bacteria</taxon>
        <taxon>Pseudomonadati</taxon>
        <taxon>Pseudomonadota</taxon>
        <taxon>Gammaproteobacteria</taxon>
        <taxon>Cellvibrionales</taxon>
        <taxon>Spongiibacteraceae</taxon>
        <taxon>BD1-7 clade</taxon>
    </lineage>
</organism>
<dbReference type="GO" id="GO:0005886">
    <property type="term" value="C:plasma membrane"/>
    <property type="evidence" value="ECO:0007669"/>
    <property type="project" value="UniProtKB-SubCell"/>
</dbReference>
<evidence type="ECO:0000256" key="2">
    <source>
        <dbReference type="ARBA" id="ARBA00022475"/>
    </source>
</evidence>
<keyword evidence="5 6" id="KW-0472">Membrane</keyword>
<sequence length="437" mass="49109">MERKYTHSIASDPEHRRKIRRGLLHAILIASVGYLASVLFNLSLARLMPPGEYGSYKVAEAVINICGVVFVLGGAAGAMRFVPKMLYRQDHRAIWRYVRFYSIVSVLIAAVVILIHLLLLSLNLHFLDPMLVHPVFYAWLVVPFASISAVLGSILLAAHYLLKGYVPWKICNPILRLILINAFFMIYGTIDAVDAIWLNLAASATTTLYLLIEVFRLRLVKLTFQPTRIRTLRKWLNVSIPIMVAIALQKLVKQIDLYMLEIYGEEENVGYFAAAITIVNSVYLVQIVINGLVAPYMRKAILDGPSEIRSTNRRGLLQLLALTIPMGCFIGYFGDHLLMLFGDSYDIAYEALLILIPGYVITTLLILPMNWLQYSDHQKGVMVALTLAVATNIVLNLYWIPLYGMTGAALATTLSMTGVAVWLGLEMRRQLNVMPFF</sequence>
<dbReference type="AlphaFoldDB" id="A0A5S9P5E2"/>
<keyword evidence="4 6" id="KW-1133">Transmembrane helix</keyword>
<dbReference type="InterPro" id="IPR002797">
    <property type="entry name" value="Polysacc_synth"/>
</dbReference>
<dbReference type="InterPro" id="IPR050833">
    <property type="entry name" value="Poly_Biosynth_Transport"/>
</dbReference>
<keyword evidence="2" id="KW-1003">Cell membrane</keyword>
<dbReference type="Proteomes" id="UP000434580">
    <property type="component" value="Unassembled WGS sequence"/>
</dbReference>
<dbReference type="PANTHER" id="PTHR30250">
    <property type="entry name" value="PST FAMILY PREDICTED COLANIC ACID TRANSPORTER"/>
    <property type="match status" value="1"/>
</dbReference>
<evidence type="ECO:0000313" key="8">
    <source>
        <dbReference type="Proteomes" id="UP000434580"/>
    </source>
</evidence>
<feature type="transmembrane region" description="Helical" evidence="6">
    <location>
        <begin position="103"/>
        <end position="124"/>
    </location>
</feature>
<dbReference type="Pfam" id="PF01943">
    <property type="entry name" value="Polysacc_synt"/>
    <property type="match status" value="1"/>
</dbReference>
<evidence type="ECO:0000256" key="5">
    <source>
        <dbReference type="ARBA" id="ARBA00023136"/>
    </source>
</evidence>
<protein>
    <recommendedName>
        <fullName evidence="9">Polysaccharide biosynthesis protein C-terminal domain-containing protein</fullName>
    </recommendedName>
</protein>
<reference evidence="7 8" key="1">
    <citation type="submission" date="2019-11" db="EMBL/GenBank/DDBJ databases">
        <authorList>
            <person name="Holert J."/>
        </authorList>
    </citation>
    <scope>NUCLEOTIDE SEQUENCE [LARGE SCALE GENOMIC DNA]</scope>
    <source>
        <strain evidence="7">BC5_2</strain>
    </source>
</reference>
<name>A0A5S9P5E2_9GAMM</name>
<comment type="subcellular location">
    <subcellularLocation>
        <location evidence="1">Cell membrane</location>
        <topology evidence="1">Multi-pass membrane protein</topology>
    </subcellularLocation>
</comment>
<feature type="transmembrane region" description="Helical" evidence="6">
    <location>
        <begin position="406"/>
        <end position="425"/>
    </location>
</feature>
<feature type="transmembrane region" description="Helical" evidence="6">
    <location>
        <begin position="21"/>
        <end position="42"/>
    </location>
</feature>
<evidence type="ECO:0008006" key="9">
    <source>
        <dbReference type="Google" id="ProtNLM"/>
    </source>
</evidence>
<feature type="transmembrane region" description="Helical" evidence="6">
    <location>
        <begin position="136"/>
        <end position="162"/>
    </location>
</feature>
<evidence type="ECO:0000256" key="6">
    <source>
        <dbReference type="SAM" id="Phobius"/>
    </source>
</evidence>
<feature type="transmembrane region" description="Helical" evidence="6">
    <location>
        <begin position="62"/>
        <end position="82"/>
    </location>
</feature>
<evidence type="ECO:0000256" key="4">
    <source>
        <dbReference type="ARBA" id="ARBA00022989"/>
    </source>
</evidence>
<dbReference type="PANTHER" id="PTHR30250:SF11">
    <property type="entry name" value="O-ANTIGEN TRANSPORTER-RELATED"/>
    <property type="match status" value="1"/>
</dbReference>
<feature type="transmembrane region" description="Helical" evidence="6">
    <location>
        <begin position="380"/>
        <end position="400"/>
    </location>
</feature>
<dbReference type="OrthoDB" id="9800846at2"/>
<feature type="transmembrane region" description="Helical" evidence="6">
    <location>
        <begin position="272"/>
        <end position="294"/>
    </location>
</feature>
<dbReference type="EMBL" id="CACSII010000006">
    <property type="protein sequence ID" value="CAA0098340.1"/>
    <property type="molecule type" value="Genomic_DNA"/>
</dbReference>
<evidence type="ECO:0000256" key="1">
    <source>
        <dbReference type="ARBA" id="ARBA00004651"/>
    </source>
</evidence>
<proteinExistence type="predicted"/>
<evidence type="ECO:0000256" key="3">
    <source>
        <dbReference type="ARBA" id="ARBA00022692"/>
    </source>
</evidence>
<feature type="transmembrane region" description="Helical" evidence="6">
    <location>
        <begin position="347"/>
        <end position="368"/>
    </location>
</feature>
<feature type="transmembrane region" description="Helical" evidence="6">
    <location>
        <begin position="174"/>
        <end position="190"/>
    </location>
</feature>
<gene>
    <name evidence="7" type="ORF">DPBNPPHM_03621</name>
</gene>
<evidence type="ECO:0000313" key="7">
    <source>
        <dbReference type="EMBL" id="CAA0098340.1"/>
    </source>
</evidence>
<feature type="transmembrane region" description="Helical" evidence="6">
    <location>
        <begin position="196"/>
        <end position="215"/>
    </location>
</feature>
<feature type="transmembrane region" description="Helical" evidence="6">
    <location>
        <begin position="235"/>
        <end position="252"/>
    </location>
</feature>
<keyword evidence="3 6" id="KW-0812">Transmembrane</keyword>
<accession>A0A5S9P5E2</accession>
<feature type="transmembrane region" description="Helical" evidence="6">
    <location>
        <begin position="315"/>
        <end position="335"/>
    </location>
</feature>